<organism evidence="1 2">
    <name type="scientific">Tritrichomonas musculus</name>
    <dbReference type="NCBI Taxonomy" id="1915356"/>
    <lineage>
        <taxon>Eukaryota</taxon>
        <taxon>Metamonada</taxon>
        <taxon>Parabasalia</taxon>
        <taxon>Tritrichomonadida</taxon>
        <taxon>Tritrichomonadidae</taxon>
        <taxon>Tritrichomonas</taxon>
    </lineage>
</organism>
<reference evidence="1 2" key="1">
    <citation type="submission" date="2024-04" db="EMBL/GenBank/DDBJ databases">
        <title>Tritrichomonas musculus Genome.</title>
        <authorList>
            <person name="Alves-Ferreira E."/>
            <person name="Grigg M."/>
            <person name="Lorenzi H."/>
            <person name="Galac M."/>
        </authorList>
    </citation>
    <scope>NUCLEOTIDE SEQUENCE [LARGE SCALE GENOMIC DNA]</scope>
    <source>
        <strain evidence="1 2">EAF2021</strain>
    </source>
</reference>
<dbReference type="PANTHER" id="PTHR11319">
    <property type="entry name" value="G PROTEIN-COUPLED RECEPTOR-RELATED"/>
    <property type="match status" value="1"/>
</dbReference>
<name>A0ABR2KH23_9EUKA</name>
<evidence type="ECO:0008006" key="3">
    <source>
        <dbReference type="Google" id="ProtNLM"/>
    </source>
</evidence>
<proteinExistence type="predicted"/>
<comment type="caution">
    <text evidence="1">The sequence shown here is derived from an EMBL/GenBank/DDBJ whole genome shotgun (WGS) entry which is preliminary data.</text>
</comment>
<evidence type="ECO:0000313" key="1">
    <source>
        <dbReference type="EMBL" id="KAK8890046.1"/>
    </source>
</evidence>
<gene>
    <name evidence="1" type="ORF">M9Y10_034805</name>
</gene>
<evidence type="ECO:0000313" key="2">
    <source>
        <dbReference type="Proteomes" id="UP001470230"/>
    </source>
</evidence>
<dbReference type="Proteomes" id="UP001470230">
    <property type="component" value="Unassembled WGS sequence"/>
</dbReference>
<dbReference type="PANTHER" id="PTHR11319:SF35">
    <property type="entry name" value="OUTER MEMBRANE PROTEIN PMPC-RELATED"/>
    <property type="match status" value="1"/>
</dbReference>
<keyword evidence="2" id="KW-1185">Reference proteome</keyword>
<accession>A0ABR2KH23</accession>
<protein>
    <recommendedName>
        <fullName evidence="3">Right handed beta helix domain-containing protein</fullName>
    </recommendedName>
</protein>
<dbReference type="SUPFAM" id="SSF51126">
    <property type="entry name" value="Pectin lyase-like"/>
    <property type="match status" value="1"/>
</dbReference>
<dbReference type="EMBL" id="JAPFFF010000005">
    <property type="protein sequence ID" value="KAK8890046.1"/>
    <property type="molecule type" value="Genomic_DNA"/>
</dbReference>
<dbReference type="InterPro" id="IPR011050">
    <property type="entry name" value="Pectin_lyase_fold/virulence"/>
</dbReference>
<sequence length="266" mass="29586">MFFFESIFVLLKRHSISFFHSYSLYIVSSHFKKNSGLYKGGSIFCSVKNIEIDDCEFIENFCQGDFYEEGQVHQGGSIHVSKTTSLTLTKCNFTINHASTGGGAVFIDHNSDSINVKVSDCFFINCSASFADGAVLLTDGIWEINDCYFQDCRASSGGAVFCQNSAKSDTNMTNCIFDHCSGYEGGFVYCTAGRIILGKSVFENNLDDFIFEGNGSSPYPNATLQRVHFTHSFILLSIDDKQHDLSFPTACLKTSKKTTFLIFRMC</sequence>